<protein>
    <recommendedName>
        <fullName evidence="3">Fungal-specific transcription factor domain-domain-containing protein</fullName>
    </recommendedName>
</protein>
<accession>A0A1Y1Y6T5</accession>
<dbReference type="Proteomes" id="UP000193144">
    <property type="component" value="Unassembled WGS sequence"/>
</dbReference>
<comment type="caution">
    <text evidence="1">The sequence shown here is derived from an EMBL/GenBank/DDBJ whole genome shotgun (WGS) entry which is preliminary data.</text>
</comment>
<dbReference type="Pfam" id="PF11951">
    <property type="entry name" value="Fungal_trans_2"/>
    <property type="match status" value="1"/>
</dbReference>
<dbReference type="OrthoDB" id="5213892at2759"/>
<gene>
    <name evidence="1" type="ORF">BCR34DRAFT_499754</name>
</gene>
<proteinExistence type="predicted"/>
<feature type="non-terminal residue" evidence="1">
    <location>
        <position position="1"/>
    </location>
</feature>
<keyword evidence="2" id="KW-1185">Reference proteome</keyword>
<dbReference type="AlphaFoldDB" id="A0A1Y1Y6T5"/>
<evidence type="ECO:0000313" key="2">
    <source>
        <dbReference type="Proteomes" id="UP000193144"/>
    </source>
</evidence>
<evidence type="ECO:0008006" key="3">
    <source>
        <dbReference type="Google" id="ProtNLM"/>
    </source>
</evidence>
<dbReference type="InterPro" id="IPR021858">
    <property type="entry name" value="Fun_TF"/>
</dbReference>
<name>A0A1Y1Y6T5_9PLEO</name>
<evidence type="ECO:0000313" key="1">
    <source>
        <dbReference type="EMBL" id="ORX93679.1"/>
    </source>
</evidence>
<reference evidence="1 2" key="1">
    <citation type="submission" date="2016-07" db="EMBL/GenBank/DDBJ databases">
        <title>Pervasive Adenine N6-methylation of Active Genes in Fungi.</title>
        <authorList>
            <consortium name="DOE Joint Genome Institute"/>
            <person name="Mondo S.J."/>
            <person name="Dannebaum R.O."/>
            <person name="Kuo R.C."/>
            <person name="Labutti K."/>
            <person name="Haridas S."/>
            <person name="Kuo A."/>
            <person name="Salamov A."/>
            <person name="Ahrendt S.R."/>
            <person name="Lipzen A."/>
            <person name="Sullivan W."/>
            <person name="Andreopoulos W.B."/>
            <person name="Clum A."/>
            <person name="Lindquist E."/>
            <person name="Daum C."/>
            <person name="Ramamoorthy G.K."/>
            <person name="Gryganskyi A."/>
            <person name="Culley D."/>
            <person name="Magnuson J.K."/>
            <person name="James T.Y."/>
            <person name="O'Malley M.A."/>
            <person name="Stajich J.E."/>
            <person name="Spatafora J.W."/>
            <person name="Visel A."/>
            <person name="Grigoriev I.V."/>
        </authorList>
    </citation>
    <scope>NUCLEOTIDE SEQUENCE [LARGE SCALE GENOMIC DNA]</scope>
    <source>
        <strain evidence="1 2">CBS 115471</strain>
    </source>
</reference>
<dbReference type="EMBL" id="MCFA01000332">
    <property type="protein sequence ID" value="ORX93679.1"/>
    <property type="molecule type" value="Genomic_DNA"/>
</dbReference>
<organism evidence="1 2">
    <name type="scientific">Clohesyomyces aquaticus</name>
    <dbReference type="NCBI Taxonomy" id="1231657"/>
    <lineage>
        <taxon>Eukaryota</taxon>
        <taxon>Fungi</taxon>
        <taxon>Dikarya</taxon>
        <taxon>Ascomycota</taxon>
        <taxon>Pezizomycotina</taxon>
        <taxon>Dothideomycetes</taxon>
        <taxon>Pleosporomycetidae</taxon>
        <taxon>Pleosporales</taxon>
        <taxon>Lindgomycetaceae</taxon>
        <taxon>Clohesyomyces</taxon>
    </lineage>
</organism>
<sequence length="200" mass="22435">GAESKIQLETIVACENWALVQSARVSELHESTAKWMQLGKFDSAQAENVASSINMEIESGLAAPVMDAIEANAVQDPATLITRMFAHMVTIYLHLVMYGFHHQHIVGMAISDALAILKAEFTARHFPVLIAPVFILGVVAEPSDQHFFRNIFSRPPILDPFFQHRVRMLPVLEKIWVRRSDEAAFAWKDCVELAKDILLV</sequence>